<gene>
    <name evidence="3" type="ORF">SAMN04488025_11312</name>
</gene>
<sequence length="411" mass="46543">MRELGRVVANEWMKLMRRRRLWIAVLLAGLAVCAWSAHSYKNYLHLVEWDLPEKLQLRIEQAEQELKTWEKELKNPDSSREGEDPEEQIAGAKQEIADLKQRLKEEQRLASDDWQPVVRDWIAQTERQMKEAAKVGDKAGEAMAQGRLMELKYHLENGVPPTPRWKKTAYQEMDDLIHLISRVFLPMLVVILVADIVSGETTAGTIRLLLIRPVSRAKILCGKWVVSVLATVLLTFIIFALMFGVNAALYGMDGWDQPKIVNVAYTFEKVDSPDSSAEPHTVSIPHYDRAAIVPMFAYILSGGLFLALAMIAVATLVFLCSVLFRYSMISTAVAFAMIILGEILYQTVNSGKIFWLYTVHLNLLNNWTGRLAAELQADLSLSTGWIVLGCWTLLAMIPAFLTFTRRDVLNH</sequence>
<keyword evidence="1" id="KW-0175">Coiled coil</keyword>
<evidence type="ECO:0000256" key="1">
    <source>
        <dbReference type="SAM" id="Coils"/>
    </source>
</evidence>
<accession>A0A1I2NNZ2</accession>
<feature type="transmembrane region" description="Helical" evidence="2">
    <location>
        <begin position="183"/>
        <end position="203"/>
    </location>
</feature>
<dbReference type="GO" id="GO:0140359">
    <property type="term" value="F:ABC-type transporter activity"/>
    <property type="evidence" value="ECO:0007669"/>
    <property type="project" value="InterPro"/>
</dbReference>
<name>A0A1I2NNZ2_9BACL</name>
<organism evidence="3 4">
    <name type="scientific">Planifilum fulgidum</name>
    <dbReference type="NCBI Taxonomy" id="201973"/>
    <lineage>
        <taxon>Bacteria</taxon>
        <taxon>Bacillati</taxon>
        <taxon>Bacillota</taxon>
        <taxon>Bacilli</taxon>
        <taxon>Bacillales</taxon>
        <taxon>Thermoactinomycetaceae</taxon>
        <taxon>Planifilum</taxon>
    </lineage>
</organism>
<proteinExistence type="predicted"/>
<evidence type="ECO:0000313" key="3">
    <source>
        <dbReference type="EMBL" id="SFG03156.1"/>
    </source>
</evidence>
<feature type="transmembrane region" description="Helical" evidence="2">
    <location>
        <begin position="326"/>
        <end position="345"/>
    </location>
</feature>
<dbReference type="EMBL" id="FOOK01000013">
    <property type="protein sequence ID" value="SFG03156.1"/>
    <property type="molecule type" value="Genomic_DNA"/>
</dbReference>
<dbReference type="AlphaFoldDB" id="A0A1I2NNZ2"/>
<dbReference type="RefSeq" id="WP_092038013.1">
    <property type="nucleotide sequence ID" value="NZ_FOOK01000013.1"/>
</dbReference>
<dbReference type="Pfam" id="PF12679">
    <property type="entry name" value="ABC2_membrane_2"/>
    <property type="match status" value="1"/>
</dbReference>
<feature type="transmembrane region" description="Helical" evidence="2">
    <location>
        <begin position="384"/>
        <end position="403"/>
    </location>
</feature>
<dbReference type="PANTHER" id="PTHR37305">
    <property type="entry name" value="INTEGRAL MEMBRANE PROTEIN-RELATED"/>
    <property type="match status" value="1"/>
</dbReference>
<feature type="coiled-coil region" evidence="1">
    <location>
        <begin position="52"/>
        <end position="109"/>
    </location>
</feature>
<dbReference type="STRING" id="201973.SAMN04488025_11312"/>
<dbReference type="PANTHER" id="PTHR37305:SF1">
    <property type="entry name" value="MEMBRANE PROTEIN"/>
    <property type="match status" value="1"/>
</dbReference>
<dbReference type="GO" id="GO:0005886">
    <property type="term" value="C:plasma membrane"/>
    <property type="evidence" value="ECO:0007669"/>
    <property type="project" value="UniProtKB-SubCell"/>
</dbReference>
<evidence type="ECO:0000313" key="4">
    <source>
        <dbReference type="Proteomes" id="UP000198661"/>
    </source>
</evidence>
<feature type="transmembrane region" description="Helical" evidence="2">
    <location>
        <begin position="295"/>
        <end position="319"/>
    </location>
</feature>
<keyword evidence="2" id="KW-0472">Membrane</keyword>
<dbReference type="OrthoDB" id="8613028at2"/>
<keyword evidence="2" id="KW-1133">Transmembrane helix</keyword>
<protein>
    <submittedName>
        <fullName evidence="3">ABC-2 type transport system permease protein</fullName>
    </submittedName>
</protein>
<feature type="transmembrane region" description="Helical" evidence="2">
    <location>
        <begin position="224"/>
        <end position="249"/>
    </location>
</feature>
<keyword evidence="4" id="KW-1185">Reference proteome</keyword>
<keyword evidence="2" id="KW-0812">Transmembrane</keyword>
<dbReference type="Proteomes" id="UP000198661">
    <property type="component" value="Unassembled WGS sequence"/>
</dbReference>
<evidence type="ECO:0000256" key="2">
    <source>
        <dbReference type="SAM" id="Phobius"/>
    </source>
</evidence>
<reference evidence="3 4" key="1">
    <citation type="submission" date="2016-10" db="EMBL/GenBank/DDBJ databases">
        <authorList>
            <person name="de Groot N.N."/>
        </authorList>
    </citation>
    <scope>NUCLEOTIDE SEQUENCE [LARGE SCALE GENOMIC DNA]</scope>
    <source>
        <strain evidence="3 4">DSM 44945</strain>
    </source>
</reference>